<accession>A0A3P8DHN7</accession>
<dbReference type="EMBL" id="UZAH01037842">
    <property type="protein sequence ID" value="VDP51017.1"/>
    <property type="molecule type" value="Genomic_DNA"/>
</dbReference>
<evidence type="ECO:0000313" key="2">
    <source>
        <dbReference type="EMBL" id="VDP51017.1"/>
    </source>
</evidence>
<accession>A0A183GRT0</accession>
<organism evidence="3 4">
    <name type="scientific">Heligmosomoides polygyrus</name>
    <name type="common">Parasitic roundworm</name>
    <dbReference type="NCBI Taxonomy" id="6339"/>
    <lineage>
        <taxon>Eukaryota</taxon>
        <taxon>Metazoa</taxon>
        <taxon>Ecdysozoa</taxon>
        <taxon>Nematoda</taxon>
        <taxon>Chromadorea</taxon>
        <taxon>Rhabditida</taxon>
        <taxon>Rhabditina</taxon>
        <taxon>Rhabditomorpha</taxon>
        <taxon>Strongyloidea</taxon>
        <taxon>Heligmosomidae</taxon>
        <taxon>Heligmosomoides</taxon>
    </lineage>
</organism>
<gene>
    <name evidence="2" type="ORF">HPBE_LOCUS25399</name>
</gene>
<reference evidence="2 3" key="1">
    <citation type="submission" date="2018-11" db="EMBL/GenBank/DDBJ databases">
        <authorList>
            <consortium name="Pathogen Informatics"/>
        </authorList>
    </citation>
    <scope>NUCLEOTIDE SEQUENCE [LARGE SCALE GENOMIC DNA]</scope>
</reference>
<dbReference type="Gene3D" id="1.10.10.10">
    <property type="entry name" value="Winged helix-like DNA-binding domain superfamily/Winged helix DNA-binding domain"/>
    <property type="match status" value="1"/>
</dbReference>
<evidence type="ECO:0000259" key="1">
    <source>
        <dbReference type="Pfam" id="PF21517"/>
    </source>
</evidence>
<sequence>MVSNSTWSVNQVRAEADQSASTTTIWRCIRSNEHIFRQTMQKAPHLTNFHMQARLEFARKYRATQWEKVIFTVKKKFNLDGSDGYRYYWRNLRQAPITFSRRNFGGGSLMTWAGFCSRGKLKLRFPSCRMDSLGYQAVMESSLLPFLTGRKRQTHVLQQDNAAVHVSKSTTDWLQRNRLRVMEWSACSSDCNPMENM</sequence>
<dbReference type="InterPro" id="IPR036397">
    <property type="entry name" value="RNaseH_sf"/>
</dbReference>
<feature type="domain" description="Transposable element Tc3 transposase-like DNA-binding HTH" evidence="1">
    <location>
        <begin position="1"/>
        <end position="30"/>
    </location>
</feature>
<name>A0A183GRT0_HELPZ</name>
<dbReference type="PANTHER" id="PTHR23022">
    <property type="entry name" value="TRANSPOSABLE ELEMENT-RELATED"/>
    <property type="match status" value="1"/>
</dbReference>
<dbReference type="InterPro" id="IPR048703">
    <property type="entry name" value="Tnp_Tc3-like_HTH"/>
</dbReference>
<dbReference type="GO" id="GO:0003676">
    <property type="term" value="F:nucleic acid binding"/>
    <property type="evidence" value="ECO:0007669"/>
    <property type="project" value="InterPro"/>
</dbReference>
<dbReference type="Proteomes" id="UP000050761">
    <property type="component" value="Unassembled WGS sequence"/>
</dbReference>
<evidence type="ECO:0000313" key="4">
    <source>
        <dbReference type="WBParaSite" id="HPBE_0002540001-mRNA-1"/>
    </source>
</evidence>
<dbReference type="InterPro" id="IPR052338">
    <property type="entry name" value="Transposase_5"/>
</dbReference>
<keyword evidence="3" id="KW-1185">Reference proteome</keyword>
<dbReference type="InterPro" id="IPR036388">
    <property type="entry name" value="WH-like_DNA-bd_sf"/>
</dbReference>
<reference evidence="4" key="2">
    <citation type="submission" date="2019-09" db="UniProtKB">
        <authorList>
            <consortium name="WormBaseParasite"/>
        </authorList>
    </citation>
    <scope>IDENTIFICATION</scope>
</reference>
<proteinExistence type="predicted"/>
<dbReference type="Gene3D" id="3.30.420.10">
    <property type="entry name" value="Ribonuclease H-like superfamily/Ribonuclease H"/>
    <property type="match status" value="1"/>
</dbReference>
<evidence type="ECO:0000313" key="3">
    <source>
        <dbReference type="Proteomes" id="UP000050761"/>
    </source>
</evidence>
<dbReference type="PANTHER" id="PTHR23022:SF129">
    <property type="entry name" value="TRANSPOSABLE ELEMENT TC3 TRANSPOSASE"/>
    <property type="match status" value="1"/>
</dbReference>
<dbReference type="AlphaFoldDB" id="A0A183GRT0"/>
<protein>
    <submittedName>
        <fullName evidence="4">HTH_Tnp_Tc3_2 domain-containing protein</fullName>
    </submittedName>
</protein>
<dbReference type="Pfam" id="PF21517">
    <property type="entry name" value="HTH_Tnp_Tc3_2_like"/>
    <property type="match status" value="1"/>
</dbReference>
<dbReference type="OrthoDB" id="106945at2759"/>
<dbReference type="WBParaSite" id="HPBE_0002540001-mRNA-1">
    <property type="protein sequence ID" value="HPBE_0002540001-mRNA-1"/>
    <property type="gene ID" value="HPBE_0002540001"/>
</dbReference>